<evidence type="ECO:0000313" key="3">
    <source>
        <dbReference type="Proteomes" id="UP001497497"/>
    </source>
</evidence>
<evidence type="ECO:0000313" key="2">
    <source>
        <dbReference type="EMBL" id="CAL1536012.1"/>
    </source>
</evidence>
<protein>
    <submittedName>
        <fullName evidence="2">Uncharacterized protein</fullName>
    </submittedName>
</protein>
<organism evidence="2 3">
    <name type="scientific">Lymnaea stagnalis</name>
    <name type="common">Great pond snail</name>
    <name type="synonym">Helix stagnalis</name>
    <dbReference type="NCBI Taxonomy" id="6523"/>
    <lineage>
        <taxon>Eukaryota</taxon>
        <taxon>Metazoa</taxon>
        <taxon>Spiralia</taxon>
        <taxon>Lophotrochozoa</taxon>
        <taxon>Mollusca</taxon>
        <taxon>Gastropoda</taxon>
        <taxon>Heterobranchia</taxon>
        <taxon>Euthyneura</taxon>
        <taxon>Panpulmonata</taxon>
        <taxon>Hygrophila</taxon>
        <taxon>Lymnaeoidea</taxon>
        <taxon>Lymnaeidae</taxon>
        <taxon>Lymnaea</taxon>
    </lineage>
</organism>
<dbReference type="Proteomes" id="UP001497497">
    <property type="component" value="Unassembled WGS sequence"/>
</dbReference>
<dbReference type="EMBL" id="CAXITT010000217">
    <property type="protein sequence ID" value="CAL1536012.1"/>
    <property type="molecule type" value="Genomic_DNA"/>
</dbReference>
<feature type="signal peptide" evidence="1">
    <location>
        <begin position="1"/>
        <end position="24"/>
    </location>
</feature>
<comment type="caution">
    <text evidence="2">The sequence shown here is derived from an EMBL/GenBank/DDBJ whole genome shotgun (WGS) entry which is preliminary data.</text>
</comment>
<reference evidence="2 3" key="1">
    <citation type="submission" date="2024-04" db="EMBL/GenBank/DDBJ databases">
        <authorList>
            <consortium name="Genoscope - CEA"/>
            <person name="William W."/>
        </authorList>
    </citation>
    <scope>NUCLEOTIDE SEQUENCE [LARGE SCALE GENOMIC DNA]</scope>
</reference>
<dbReference type="AlphaFoldDB" id="A0AAV2HPI9"/>
<accession>A0AAV2HPI9</accession>
<gene>
    <name evidence="2" type="ORF">GSLYS_00009925001</name>
</gene>
<sequence>MAPLAAILLLIVTAASDWIQTAFSKPIENYGTTTSPKLDIKKEQLFDNIKERQSQQDFKSSEELKPIVQFLEVLCSLIYDIIKNADGTEILSTTSRSKAGLKTKIKVQITPEIIKGAAEKNNSGHFKRYFEKFRNLYEKFIKEFDKERTNLEKLKLYLSYINNLENEISEENRGDLKFVVKFVLHVSHIIEDVVEKWDILAIRDDFQNVKRNLNIFFHELNREIQRSLNVYETITTINASFHERLSIIHSILTNSPLKEESHSKNKQLSEIRKKLITVMKRFIIILAAKSLQVNDFNEIFYEIGKLEEDLKKTVKEDYNIKAVLELIENILDVFQDLKKTDKEDYTIKVVLELIENILDVFQDIVQVWNQVNHSVDFDDRIKKLSGILKELNRGIKENRSGYKKMEKINELFSKRKNLLLTNGI</sequence>
<name>A0AAV2HPI9_LYMST</name>
<proteinExistence type="predicted"/>
<keyword evidence="1" id="KW-0732">Signal</keyword>
<keyword evidence="3" id="KW-1185">Reference proteome</keyword>
<feature type="chain" id="PRO_5043830737" evidence="1">
    <location>
        <begin position="25"/>
        <end position="424"/>
    </location>
</feature>
<evidence type="ECO:0000256" key="1">
    <source>
        <dbReference type="SAM" id="SignalP"/>
    </source>
</evidence>